<name>A0A1I7HK63_9BURK</name>
<comment type="catalytic activity">
    <reaction evidence="10">
        <text>GTP + ATP = 3',3'-cGAMP + 2 diphosphate</text>
        <dbReference type="Rhea" id="RHEA:35647"/>
        <dbReference type="ChEBI" id="CHEBI:30616"/>
        <dbReference type="ChEBI" id="CHEBI:33019"/>
        <dbReference type="ChEBI" id="CHEBI:37565"/>
        <dbReference type="ChEBI" id="CHEBI:71501"/>
    </reaction>
    <physiologicalReaction direction="left-to-right" evidence="10">
        <dbReference type="Rhea" id="RHEA:35648"/>
    </physiologicalReaction>
</comment>
<keyword evidence="4" id="KW-0547">Nucleotide-binding</keyword>
<keyword evidence="5" id="KW-0067">ATP-binding</keyword>
<dbReference type="InterPro" id="IPR048445">
    <property type="entry name" value="DncV-like_NTFase"/>
</dbReference>
<evidence type="ECO:0000256" key="1">
    <source>
        <dbReference type="ARBA" id="ARBA00022679"/>
    </source>
</evidence>
<gene>
    <name evidence="12" type="ORF">SAMN05216552_10064</name>
</gene>
<dbReference type="EMBL" id="FPBO01000006">
    <property type="protein sequence ID" value="SFU61150.1"/>
    <property type="molecule type" value="Genomic_DNA"/>
</dbReference>
<dbReference type="Proteomes" id="UP000199391">
    <property type="component" value="Unassembled WGS sequence"/>
</dbReference>
<dbReference type="GO" id="GO:0046872">
    <property type="term" value="F:metal ion binding"/>
    <property type="evidence" value="ECO:0007669"/>
    <property type="project" value="UniProtKB-KW"/>
</dbReference>
<reference evidence="13" key="1">
    <citation type="submission" date="2016-10" db="EMBL/GenBank/DDBJ databases">
        <authorList>
            <person name="Varghese N."/>
            <person name="Submissions S."/>
        </authorList>
    </citation>
    <scope>NUCLEOTIDE SEQUENCE [LARGE SCALE GENOMIC DNA]</scope>
    <source>
        <strain evidence="13">CGMCC 1.11014</strain>
    </source>
</reference>
<evidence type="ECO:0000313" key="12">
    <source>
        <dbReference type="EMBL" id="SFU61150.1"/>
    </source>
</evidence>
<evidence type="ECO:0000256" key="4">
    <source>
        <dbReference type="ARBA" id="ARBA00022741"/>
    </source>
</evidence>
<keyword evidence="6" id="KW-0460">Magnesium</keyword>
<evidence type="ECO:0000313" key="13">
    <source>
        <dbReference type="Proteomes" id="UP000199391"/>
    </source>
</evidence>
<keyword evidence="13" id="KW-1185">Reference proteome</keyword>
<accession>A0A1I7HK63</accession>
<evidence type="ECO:0000259" key="11">
    <source>
        <dbReference type="Pfam" id="PF21654"/>
    </source>
</evidence>
<sequence>MLLMGESWLGACAYVVQPEPWRSYHWRLENRMWQILGLMGLAVWAFSSKERKRPAPVQLQFERFHNAIKLDADDEQRKLREKREVLLRSLADGLPQDFPKFAHFVQGSYAMRTGVVPLDGNYDIDVGLIFECTEREFPDPVALKRRVRDALAGYGRTVDIRRSCVTVTYIRNGRPDYHVDLALYVRGKSGSLLLAKGREFSGADQCKWVQAFPKELTAYILGRFSGGEQAQFRRCVRYLKRWRDHRFNSDGPISIALTVAAAHWFQPKHGPDGKPSDLEALHALVKKMLEKSGAALGVAGRVIIKIPGPGGCDLMAGMTNRKMAGFRERLSELDRALAQCYGQVDVSAACLELQGQFGVGFTNTVSQNKGVPARKGKLKRI</sequence>
<protein>
    <recommendedName>
        <fullName evidence="9">Cyclic GMP-AMP synthase</fullName>
    </recommendedName>
</protein>
<dbReference type="GO" id="GO:0005524">
    <property type="term" value="F:ATP binding"/>
    <property type="evidence" value="ECO:0007669"/>
    <property type="project" value="UniProtKB-KW"/>
</dbReference>
<keyword evidence="1" id="KW-0808">Transferase</keyword>
<evidence type="ECO:0000256" key="3">
    <source>
        <dbReference type="ARBA" id="ARBA00022723"/>
    </source>
</evidence>
<evidence type="ECO:0000256" key="7">
    <source>
        <dbReference type="ARBA" id="ARBA00023080"/>
    </source>
</evidence>
<proteinExistence type="predicted"/>
<keyword evidence="2" id="KW-0548">Nucleotidyltransferase</keyword>
<feature type="domain" description="Cyclic GMP-AMP synthase DncV-like nucleotidyltransferase" evidence="11">
    <location>
        <begin position="104"/>
        <end position="184"/>
    </location>
</feature>
<dbReference type="GO" id="GO:0051607">
    <property type="term" value="P:defense response to virus"/>
    <property type="evidence" value="ECO:0007669"/>
    <property type="project" value="UniProtKB-KW"/>
</dbReference>
<evidence type="ECO:0000256" key="6">
    <source>
        <dbReference type="ARBA" id="ARBA00022842"/>
    </source>
</evidence>
<dbReference type="Pfam" id="PF21654">
    <property type="entry name" value="DncV-like_NTFase"/>
    <property type="match status" value="1"/>
</dbReference>
<dbReference type="STRING" id="1035707.SAMN05216552_10064"/>
<keyword evidence="3" id="KW-0479">Metal-binding</keyword>
<evidence type="ECO:0000256" key="9">
    <source>
        <dbReference type="ARBA" id="ARBA00044145"/>
    </source>
</evidence>
<keyword evidence="8" id="KW-0051">Antiviral defense</keyword>
<keyword evidence="7" id="KW-0546">Nucleotide metabolism</keyword>
<evidence type="ECO:0000256" key="5">
    <source>
        <dbReference type="ARBA" id="ARBA00022840"/>
    </source>
</evidence>
<dbReference type="AlphaFoldDB" id="A0A1I7HK63"/>
<evidence type="ECO:0000256" key="2">
    <source>
        <dbReference type="ARBA" id="ARBA00022695"/>
    </source>
</evidence>
<organism evidence="12 13">
    <name type="scientific">Pseudoduganella namucuonensis</name>
    <dbReference type="NCBI Taxonomy" id="1035707"/>
    <lineage>
        <taxon>Bacteria</taxon>
        <taxon>Pseudomonadati</taxon>
        <taxon>Pseudomonadota</taxon>
        <taxon>Betaproteobacteria</taxon>
        <taxon>Burkholderiales</taxon>
        <taxon>Oxalobacteraceae</taxon>
        <taxon>Telluria group</taxon>
        <taxon>Pseudoduganella</taxon>
    </lineage>
</organism>
<dbReference type="GO" id="GO:0016779">
    <property type="term" value="F:nucleotidyltransferase activity"/>
    <property type="evidence" value="ECO:0007669"/>
    <property type="project" value="UniProtKB-KW"/>
</dbReference>
<dbReference type="GO" id="GO:0009117">
    <property type="term" value="P:nucleotide metabolic process"/>
    <property type="evidence" value="ECO:0007669"/>
    <property type="project" value="UniProtKB-KW"/>
</dbReference>
<evidence type="ECO:0000256" key="8">
    <source>
        <dbReference type="ARBA" id="ARBA00023118"/>
    </source>
</evidence>
<evidence type="ECO:0000256" key="10">
    <source>
        <dbReference type="ARBA" id="ARBA00048304"/>
    </source>
</evidence>